<dbReference type="InterPro" id="IPR012337">
    <property type="entry name" value="RNaseH-like_sf"/>
</dbReference>
<protein>
    <submittedName>
        <fullName evidence="3">Transmembrane protein KIAA1109</fullName>
    </submittedName>
</protein>
<evidence type="ECO:0000259" key="2">
    <source>
        <dbReference type="PROSITE" id="PS50879"/>
    </source>
</evidence>
<dbReference type="Gene3D" id="3.30.420.10">
    <property type="entry name" value="Ribonuclease H-like superfamily/Ribonuclease H"/>
    <property type="match status" value="1"/>
</dbReference>
<feature type="region of interest" description="Disordered" evidence="1">
    <location>
        <begin position="1110"/>
        <end position="1133"/>
    </location>
</feature>
<dbReference type="GO" id="GO:0004523">
    <property type="term" value="F:RNA-DNA hybrid ribonuclease activity"/>
    <property type="evidence" value="ECO:0007669"/>
    <property type="project" value="InterPro"/>
</dbReference>
<dbReference type="PANTHER" id="PTHR31640">
    <property type="entry name" value="TRANSMEMBRANE PROTEIN KIAA1109"/>
    <property type="match status" value="1"/>
</dbReference>
<dbReference type="PANTHER" id="PTHR31640:SF1">
    <property type="entry name" value="BRIDGE-LIKE LIPID TRANSFER PROTEIN FAMILY MEMBER 1"/>
    <property type="match status" value="1"/>
</dbReference>
<dbReference type="Pfam" id="PF25040">
    <property type="entry name" value="BLTP1_C"/>
    <property type="match status" value="2"/>
</dbReference>
<reference evidence="3" key="1">
    <citation type="submission" date="2020-07" db="EMBL/GenBank/DDBJ databases">
        <title>Multicomponent nature underlies the extraordinary mechanical properties of spider dragline silk.</title>
        <authorList>
            <person name="Kono N."/>
            <person name="Nakamura H."/>
            <person name="Mori M."/>
            <person name="Yoshida Y."/>
            <person name="Ohtoshi R."/>
            <person name="Malay A.D."/>
            <person name="Moran D.A.P."/>
            <person name="Tomita M."/>
            <person name="Numata K."/>
            <person name="Arakawa K."/>
        </authorList>
    </citation>
    <scope>NUCLEOTIDE SEQUENCE</scope>
</reference>
<organism evidence="3 4">
    <name type="scientific">Trichonephila clavata</name>
    <name type="common">Joro spider</name>
    <name type="synonym">Nephila clavata</name>
    <dbReference type="NCBI Taxonomy" id="2740835"/>
    <lineage>
        <taxon>Eukaryota</taxon>
        <taxon>Metazoa</taxon>
        <taxon>Ecdysozoa</taxon>
        <taxon>Arthropoda</taxon>
        <taxon>Chelicerata</taxon>
        <taxon>Arachnida</taxon>
        <taxon>Araneae</taxon>
        <taxon>Araneomorphae</taxon>
        <taxon>Entelegynae</taxon>
        <taxon>Araneoidea</taxon>
        <taxon>Nephilidae</taxon>
        <taxon>Trichonephila</taxon>
    </lineage>
</organism>
<dbReference type="InterPro" id="IPR036397">
    <property type="entry name" value="RNaseH_sf"/>
</dbReference>
<dbReference type="EMBL" id="BMAO01009311">
    <property type="protein sequence ID" value="GFR30042.1"/>
    <property type="molecule type" value="Genomic_DNA"/>
</dbReference>
<comment type="caution">
    <text evidence="3">The sequence shown here is derived from an EMBL/GenBank/DDBJ whole genome shotgun (WGS) entry which is preliminary data.</text>
</comment>
<dbReference type="CDD" id="cd09276">
    <property type="entry name" value="Rnase_HI_RT_non_LTR"/>
    <property type="match status" value="1"/>
</dbReference>
<feature type="domain" description="RNase H type-1" evidence="2">
    <location>
        <begin position="354"/>
        <end position="481"/>
    </location>
</feature>
<feature type="compositionally biased region" description="Low complexity" evidence="1">
    <location>
        <begin position="1080"/>
        <end position="1089"/>
    </location>
</feature>
<keyword evidence="3" id="KW-0472">Membrane</keyword>
<dbReference type="InterPro" id="IPR056742">
    <property type="entry name" value="BLTP1_C"/>
</dbReference>
<dbReference type="SUPFAM" id="SSF53098">
    <property type="entry name" value="Ribonuclease H-like"/>
    <property type="match status" value="1"/>
</dbReference>
<feature type="region of interest" description="Disordered" evidence="1">
    <location>
        <begin position="844"/>
        <end position="865"/>
    </location>
</feature>
<name>A0A8X6M2W7_TRICU</name>
<feature type="compositionally biased region" description="Basic and acidic residues" evidence="1">
    <location>
        <begin position="1067"/>
        <end position="1079"/>
    </location>
</feature>
<keyword evidence="4" id="KW-1185">Reference proteome</keyword>
<dbReference type="Pfam" id="PF00075">
    <property type="entry name" value="RNase_H"/>
    <property type="match status" value="1"/>
</dbReference>
<proteinExistence type="predicted"/>
<feature type="compositionally biased region" description="Low complexity" evidence="1">
    <location>
        <begin position="1706"/>
        <end position="1719"/>
    </location>
</feature>
<dbReference type="InterPro" id="IPR002156">
    <property type="entry name" value="RNaseH_domain"/>
</dbReference>
<dbReference type="Proteomes" id="UP000887116">
    <property type="component" value="Unassembled WGS sequence"/>
</dbReference>
<dbReference type="PROSITE" id="PS50879">
    <property type="entry name" value="RNASE_H_1"/>
    <property type="match status" value="1"/>
</dbReference>
<dbReference type="SMART" id="SM01220">
    <property type="entry name" value="FSA_C"/>
    <property type="match status" value="1"/>
</dbReference>
<evidence type="ECO:0000313" key="4">
    <source>
        <dbReference type="Proteomes" id="UP000887116"/>
    </source>
</evidence>
<feature type="compositionally biased region" description="Polar residues" evidence="1">
    <location>
        <begin position="995"/>
        <end position="1014"/>
    </location>
</feature>
<dbReference type="GO" id="GO:0048488">
    <property type="term" value="P:synaptic vesicle endocytosis"/>
    <property type="evidence" value="ECO:0007669"/>
    <property type="project" value="TreeGrafter"/>
</dbReference>
<accession>A0A8X6M2W7</accession>
<keyword evidence="3" id="KW-0812">Transmembrane</keyword>
<sequence length="1952" mass="217415">MESLSIPSLKLPTVLPRPSLKRREETVKLNFSSSNEEGYNSPLTLLELRVALHRSGNIAAGPDGLHYVMLRHLSESAILSLLLLFNRIWETQVFPTQWCHAHVLLFLKPGKDPTSANNYCLIALTSCLSKLMERIVSARLMFHLESHNLLSPLRSGFRKSRSTTDNLIRLETSIREAFVKKQYNISVFFDIKKAYDMSWSSACKSLLKILDPVHHQGLRLCLGAFRTSPVESLYAEAYEPPLDLRRKYLCLNHFMKIQSMKTNTAYSYLFNFSLYDFNSHRSSLTYSQPFHFRIRDLINDLNLNIGRIALCKISEVPTWKVIYPKVDFTLSCYSKAGTSVSTYRTLYLEHRELFSDYEPIFTDGSKSESHVGSAVVSLSTVITDALPISTSIYTTELHALRIAIEHISLSRSKKFIIYTDSLSALQSIVSLHSSSHPILVDITYALANHLKKKDVRFCWIAGHAGITGNELADTAARSVTGSSERFPIPHSDLKAWFRQKLQSVWQSNWVQQTENKLHSVMPVLAPTVPSSSNRREQVIWTRLRLGHTRLTHRHLLFGEPPPYCEICNVLLSNALFEEAEPEFQQFAYFKTRICMRNALQDEMISSHSEDKEAVLITLNRPLMYIQPIALDKAVLVWLNYKNAYEYWNEQRASLNKEVLTATQQVFERVPQISQLSSQALGTLFLQLTVDDMGICLPLNPYAGKKEGYKKNVSSKMYDTELKAAVVVTLESTRISACSCGSLVSKAKFTGLCIRFADDFETSLDDWKPDPADSNIMNLCVVSEGTYEICSRTVAPQGLNNAKWILNVQWQMEGVDIHLDTNIGKQLSALFKTLTAITGVEDESDGIDYPDVGTEESTRHGPSVQEPVISRKGSTFVESLPPLFLDPSLDAKKRSRLIEKEMNEQAKIINDLRLLGASQSTIEQEVRRLHELETAVFNDFRRDVIKKLRRQSVKATSFKDKLGLGTRSAAGPLQSMSLFFPDAEENAEVGMSEIIQTPSSKESSPSHAHTRTGSLDMSDLPNLTLPEKSVHRELSLDSVFTTSATADLGYSETPTPSHMQECNGNSYKLEHSPFRADHTTSSDSPASSSAGVLLENAVKTDTIDFKRINDTQKAGHTTPGGASSGVSSFKQPPSEPNIDFELDVKVFFNSGKCVLHTKDFNKEEEFLKRSMRKERSFSGGGFDLSSPSHTKKRHGSGMRNNMSASRLRYVQTAPTNQVADFTIFLIPGLDVKVHYNSKTVSGDSPITSINGAAKYCSDTDSGGFDSLSYRSSFLAVDPSQMSGCNLKKVRIKKACLFAWVTLQSIPEEAVVSPHILDFLEQALEPIPIQLTKTAPILESSKIEDEGASLVTPSQYAYASFPVDVIVYFRMQPSILRFSCLPISRVECILRLPSVDLVFSSKRAEDDLYATAIQDSSSNKSKGFSKDSNNRTIFESASVCQTAVGGLSMTGCLADFSLYIFHPYGGAKKAGSTKEGETSPLSTSERKDSLSLQVEFVKVNISRSRKINLSHMELPASSQKLGRTFDSGGALIRFSAICDIGSASFKYDMRRLTEILAFPKAWYRRSIARRMFLGDQSTGALYSDQEDSVETSSSSGTMSPSISKADYIAFSSPVNVQSSSSGLTTAVASDGVSLSTMSTKLPHNVKNVVSSESIKDSNKPLRPLLSSHGHRDRLWLNLDRTIQESKRGADIRSPSKSASSSYDEGKDSLSSGHSSPLHSSRHSSSWETLVLFAVNLSRLNVHMNMGNVMGNTTWLTRDFKSQGRLSIGSNGHKNLFLSIGLEGSTLDSKGGIVGGTIELSRIDTCMHLKEDWGQEPDHTVALKLGALESRLDYMGTSVLMGRVSSLDITLKDEWRVSSVLNQDHISSHPTKRPALIFVNGELSWDQLQLLISKSTTPDLIKMYSKLEEFFSQQFHSSKRVFSSLQPRLQRHSLKNRSRKSKSSEGLFNLHSNSF</sequence>
<feature type="compositionally biased region" description="Polar residues" evidence="1">
    <location>
        <begin position="1110"/>
        <end position="1130"/>
    </location>
</feature>
<dbReference type="GO" id="GO:0003676">
    <property type="term" value="F:nucleic acid binding"/>
    <property type="evidence" value="ECO:0007669"/>
    <property type="project" value="InterPro"/>
</dbReference>
<dbReference type="GO" id="GO:0098793">
    <property type="term" value="C:presynapse"/>
    <property type="evidence" value="ECO:0007669"/>
    <property type="project" value="GOC"/>
</dbReference>
<evidence type="ECO:0000313" key="3">
    <source>
        <dbReference type="EMBL" id="GFR30042.1"/>
    </source>
</evidence>
<feature type="region of interest" description="Disordered" evidence="1">
    <location>
        <begin position="1683"/>
        <end position="1719"/>
    </location>
</feature>
<dbReference type="OrthoDB" id="10051416at2759"/>
<evidence type="ECO:0000256" key="1">
    <source>
        <dbReference type="SAM" id="MobiDB-lite"/>
    </source>
</evidence>
<feature type="region of interest" description="Disordered" evidence="1">
    <location>
        <begin position="1049"/>
        <end position="1092"/>
    </location>
</feature>
<gene>
    <name evidence="3" type="primary">KIAA1109</name>
    <name evidence="3" type="ORF">TNCT_26831</name>
</gene>
<feature type="region of interest" description="Disordered" evidence="1">
    <location>
        <begin position="1177"/>
        <end position="1198"/>
    </location>
</feature>
<feature type="compositionally biased region" description="Polar residues" evidence="1">
    <location>
        <begin position="1051"/>
        <end position="1065"/>
    </location>
</feature>
<dbReference type="InterPro" id="IPR033616">
    <property type="entry name" value="BLTP1"/>
</dbReference>
<feature type="region of interest" description="Disordered" evidence="1">
    <location>
        <begin position="995"/>
        <end position="1021"/>
    </location>
</feature>